<keyword evidence="4" id="KW-0735">Signal-anchor</keyword>
<evidence type="ECO:0000256" key="2">
    <source>
        <dbReference type="ARBA" id="ARBA00007727"/>
    </source>
</evidence>
<evidence type="ECO:0000256" key="4">
    <source>
        <dbReference type="ARBA" id="ARBA00022968"/>
    </source>
</evidence>
<dbReference type="GO" id="GO:0016020">
    <property type="term" value="C:membrane"/>
    <property type="evidence" value="ECO:0007669"/>
    <property type="project" value="UniProtKB-SubCell"/>
</dbReference>
<feature type="domain" description="Trichome birefringence-like C-terminal" evidence="8">
    <location>
        <begin position="119"/>
        <end position="406"/>
    </location>
</feature>
<keyword evidence="5 7" id="KW-1133">Transmembrane helix</keyword>
<protein>
    <recommendedName>
        <fullName evidence="12">Trichome birefringence-like N-terminal domain-containing protein</fullName>
    </recommendedName>
</protein>
<gene>
    <name evidence="10" type="ORF">MKW94_007088</name>
</gene>
<dbReference type="InterPro" id="IPR025846">
    <property type="entry name" value="TBL_N"/>
</dbReference>
<proteinExistence type="inferred from homology"/>
<comment type="subcellular location">
    <subcellularLocation>
        <location evidence="1">Membrane</location>
        <topology evidence="1">Single-pass membrane protein</topology>
    </subcellularLocation>
</comment>
<evidence type="ECO:0000313" key="11">
    <source>
        <dbReference type="Proteomes" id="UP001177140"/>
    </source>
</evidence>
<evidence type="ECO:0000256" key="1">
    <source>
        <dbReference type="ARBA" id="ARBA00004167"/>
    </source>
</evidence>
<dbReference type="InterPro" id="IPR029962">
    <property type="entry name" value="TBL"/>
</dbReference>
<reference evidence="10" key="1">
    <citation type="submission" date="2022-03" db="EMBL/GenBank/DDBJ databases">
        <title>A functionally conserved STORR gene fusion in Papaver species that diverged 16.8 million years ago.</title>
        <authorList>
            <person name="Catania T."/>
        </authorList>
    </citation>
    <scope>NUCLEOTIDE SEQUENCE</scope>
    <source>
        <strain evidence="10">S-191538</strain>
    </source>
</reference>
<feature type="domain" description="Trichome birefringence-like N-terminal" evidence="9">
    <location>
        <begin position="63"/>
        <end position="115"/>
    </location>
</feature>
<evidence type="ECO:0000313" key="10">
    <source>
        <dbReference type="EMBL" id="MCL7044003.1"/>
    </source>
</evidence>
<keyword evidence="3 7" id="KW-0812">Transmembrane</keyword>
<dbReference type="EMBL" id="JAJJMA010252937">
    <property type="protein sequence ID" value="MCL7044003.1"/>
    <property type="molecule type" value="Genomic_DNA"/>
</dbReference>
<comment type="caution">
    <text evidence="10">The sequence shown here is derived from an EMBL/GenBank/DDBJ whole genome shotgun (WGS) entry which is preliminary data.</text>
</comment>
<dbReference type="Pfam" id="PF14416">
    <property type="entry name" value="PMR5N"/>
    <property type="match status" value="1"/>
</dbReference>
<evidence type="ECO:0000259" key="9">
    <source>
        <dbReference type="Pfam" id="PF14416"/>
    </source>
</evidence>
<keyword evidence="6 7" id="KW-0472">Membrane</keyword>
<dbReference type="PANTHER" id="PTHR32285">
    <property type="entry name" value="PROTEIN TRICHOME BIREFRINGENCE-LIKE 9-RELATED"/>
    <property type="match status" value="1"/>
</dbReference>
<dbReference type="GO" id="GO:0016413">
    <property type="term" value="F:O-acetyltransferase activity"/>
    <property type="evidence" value="ECO:0007669"/>
    <property type="project" value="InterPro"/>
</dbReference>
<evidence type="ECO:0000256" key="5">
    <source>
        <dbReference type="ARBA" id="ARBA00022989"/>
    </source>
</evidence>
<feature type="transmembrane region" description="Helical" evidence="7">
    <location>
        <begin position="21"/>
        <end position="43"/>
    </location>
</feature>
<dbReference type="PANTHER" id="PTHR32285:SF48">
    <property type="entry name" value="PROTEIN TRICHOME BIREFRINGENCE-LIKE 19"/>
    <property type="match status" value="1"/>
</dbReference>
<evidence type="ECO:0000259" key="8">
    <source>
        <dbReference type="Pfam" id="PF13839"/>
    </source>
</evidence>
<comment type="similarity">
    <text evidence="2">Belongs to the PC-esterase family. TBL subfamily.</text>
</comment>
<keyword evidence="11" id="KW-1185">Reference proteome</keyword>
<sequence>MKEFHLSKLCFIRKMRVLVQQINTTKSLLLIASTLILVTIILYHHHHHHLPPFPLSSDGNSSRCNIFLGEWIWNPDATYYTNTTCNLIRNQQNCMKYGRPDTDFLKWRWKPNDCELRILDPLEFLKLVRGKSMAFVGDSVGRNQMQSLLCLLSKVEKPVNVSYTTDKQRYKRWRYPSYNFTVANFWTPFLVRAEQAEADAPIATALFNLYLDEYDVKWTSHIDEFDYIIISAGHWFYHPTMFYENGKLVGCLYCSSVNSTLQVSYGYGKAFQTAFKAINSSPKFKGTTYLRTISPSHFENGLWNKGANCPRKKPFNSSSEIKLDDGASSLYNAQVEEFKVAEEEGKKNGKRFRLLDTTHAALLRPDGHPNSYGHWPEEKNVTFYNDCVHWCLPGPIDSWNDLLLEMLRMDHN</sequence>
<evidence type="ECO:0000256" key="7">
    <source>
        <dbReference type="SAM" id="Phobius"/>
    </source>
</evidence>
<dbReference type="InterPro" id="IPR026057">
    <property type="entry name" value="TBL_C"/>
</dbReference>
<dbReference type="Pfam" id="PF13839">
    <property type="entry name" value="PC-Esterase"/>
    <property type="match status" value="1"/>
</dbReference>
<dbReference type="GO" id="GO:0005794">
    <property type="term" value="C:Golgi apparatus"/>
    <property type="evidence" value="ECO:0007669"/>
    <property type="project" value="TreeGrafter"/>
</dbReference>
<dbReference type="Proteomes" id="UP001177140">
    <property type="component" value="Unassembled WGS sequence"/>
</dbReference>
<evidence type="ECO:0000256" key="6">
    <source>
        <dbReference type="ARBA" id="ARBA00023136"/>
    </source>
</evidence>
<accession>A0AA41VMV6</accession>
<evidence type="ECO:0008006" key="12">
    <source>
        <dbReference type="Google" id="ProtNLM"/>
    </source>
</evidence>
<dbReference type="AlphaFoldDB" id="A0AA41VMV6"/>
<evidence type="ECO:0000256" key="3">
    <source>
        <dbReference type="ARBA" id="ARBA00022692"/>
    </source>
</evidence>
<organism evidence="10 11">
    <name type="scientific">Papaver nudicaule</name>
    <name type="common">Iceland poppy</name>
    <dbReference type="NCBI Taxonomy" id="74823"/>
    <lineage>
        <taxon>Eukaryota</taxon>
        <taxon>Viridiplantae</taxon>
        <taxon>Streptophyta</taxon>
        <taxon>Embryophyta</taxon>
        <taxon>Tracheophyta</taxon>
        <taxon>Spermatophyta</taxon>
        <taxon>Magnoliopsida</taxon>
        <taxon>Ranunculales</taxon>
        <taxon>Papaveraceae</taxon>
        <taxon>Papaveroideae</taxon>
        <taxon>Papaver</taxon>
    </lineage>
</organism>
<name>A0AA41VMV6_PAPNU</name>